<dbReference type="InterPro" id="IPR050807">
    <property type="entry name" value="TransReg_Diox_bact_type"/>
</dbReference>
<reference evidence="3" key="1">
    <citation type="submission" date="2024-03" db="EMBL/GenBank/DDBJ databases">
        <title>Diverse circular DNA viruses in blood, oral, and fecal samples of captive lemurs.</title>
        <authorList>
            <person name="Paietta E.N."/>
            <person name="Kraberger S."/>
            <person name="Lund M.C."/>
            <person name="Custer J.M."/>
            <person name="Vargas K.M."/>
            <person name="Ehmke E.E."/>
            <person name="Yoder A.D."/>
            <person name="Varsani A."/>
        </authorList>
    </citation>
    <scope>NUCLEOTIDE SEQUENCE</scope>
    <source>
        <strain evidence="3">Duke_22FF_208</strain>
    </source>
</reference>
<protein>
    <submittedName>
        <fullName evidence="3">HTH XrE protein</fullName>
    </submittedName>
</protein>
<name>A0AAU8AY49_9CAUD</name>
<dbReference type="SMART" id="SM00530">
    <property type="entry name" value="HTH_XRE"/>
    <property type="match status" value="1"/>
</dbReference>
<evidence type="ECO:0000259" key="2">
    <source>
        <dbReference type="PROSITE" id="PS50943"/>
    </source>
</evidence>
<evidence type="ECO:0000313" key="3">
    <source>
        <dbReference type="EMBL" id="XCD04252.1"/>
    </source>
</evidence>
<dbReference type="InterPro" id="IPR010982">
    <property type="entry name" value="Lambda_DNA-bd_dom_sf"/>
</dbReference>
<feature type="domain" description="HTH cro/C1-type" evidence="2">
    <location>
        <begin position="3"/>
        <end position="60"/>
    </location>
</feature>
<dbReference type="PANTHER" id="PTHR46797:SF1">
    <property type="entry name" value="METHYLPHOSPHONATE SYNTHASE"/>
    <property type="match status" value="1"/>
</dbReference>
<dbReference type="SUPFAM" id="SSF47413">
    <property type="entry name" value="lambda repressor-like DNA-binding domains"/>
    <property type="match status" value="1"/>
</dbReference>
<dbReference type="InterPro" id="IPR001387">
    <property type="entry name" value="Cro/C1-type_HTH"/>
</dbReference>
<dbReference type="EMBL" id="PP511443">
    <property type="protein sequence ID" value="XCD04252.1"/>
    <property type="molecule type" value="Genomic_DNA"/>
</dbReference>
<evidence type="ECO:0000256" key="1">
    <source>
        <dbReference type="ARBA" id="ARBA00023125"/>
    </source>
</evidence>
<sequence length="67" mass="7388">MGLAKFRKDAGLTLHQLAAKSGVNYQKIWQIEHGVIKAENIALKTAKKLADALDCDPQDLLTPDNEE</sequence>
<accession>A0AAU8AY49</accession>
<dbReference type="GO" id="GO:0003700">
    <property type="term" value="F:DNA-binding transcription factor activity"/>
    <property type="evidence" value="ECO:0007669"/>
    <property type="project" value="TreeGrafter"/>
</dbReference>
<organism evidence="3">
    <name type="scientific">Dulem virus 37</name>
    <dbReference type="NCBI Taxonomy" id="3145755"/>
    <lineage>
        <taxon>Viruses</taxon>
        <taxon>Duplodnaviria</taxon>
        <taxon>Heunggongvirae</taxon>
        <taxon>Uroviricota</taxon>
        <taxon>Caudoviricetes</taxon>
    </lineage>
</organism>
<dbReference type="PROSITE" id="PS50943">
    <property type="entry name" value="HTH_CROC1"/>
    <property type="match status" value="1"/>
</dbReference>
<dbReference type="PANTHER" id="PTHR46797">
    <property type="entry name" value="HTH-TYPE TRANSCRIPTIONAL REGULATOR"/>
    <property type="match status" value="1"/>
</dbReference>
<proteinExistence type="predicted"/>
<dbReference type="CDD" id="cd00093">
    <property type="entry name" value="HTH_XRE"/>
    <property type="match status" value="1"/>
</dbReference>
<dbReference type="Pfam" id="PF13443">
    <property type="entry name" value="HTH_26"/>
    <property type="match status" value="1"/>
</dbReference>
<keyword evidence="1" id="KW-0238">DNA-binding</keyword>
<dbReference type="GO" id="GO:0003677">
    <property type="term" value="F:DNA binding"/>
    <property type="evidence" value="ECO:0007669"/>
    <property type="project" value="UniProtKB-KW"/>
</dbReference>
<dbReference type="Gene3D" id="1.10.260.40">
    <property type="entry name" value="lambda repressor-like DNA-binding domains"/>
    <property type="match status" value="1"/>
</dbReference>